<organism evidence="3 4">
    <name type="scientific">Gymnopus androsaceus JB14</name>
    <dbReference type="NCBI Taxonomy" id="1447944"/>
    <lineage>
        <taxon>Eukaryota</taxon>
        <taxon>Fungi</taxon>
        <taxon>Dikarya</taxon>
        <taxon>Basidiomycota</taxon>
        <taxon>Agaricomycotina</taxon>
        <taxon>Agaricomycetes</taxon>
        <taxon>Agaricomycetidae</taxon>
        <taxon>Agaricales</taxon>
        <taxon>Marasmiineae</taxon>
        <taxon>Omphalotaceae</taxon>
        <taxon>Gymnopus</taxon>
    </lineage>
</organism>
<reference evidence="3" key="1">
    <citation type="journal article" date="2019" name="Environ. Microbiol.">
        <title>Fungal ecological strategies reflected in gene transcription - a case study of two litter decomposers.</title>
        <authorList>
            <person name="Barbi F."/>
            <person name="Kohler A."/>
            <person name="Barry K."/>
            <person name="Baskaran P."/>
            <person name="Daum C."/>
            <person name="Fauchery L."/>
            <person name="Ihrmark K."/>
            <person name="Kuo A."/>
            <person name="LaButti K."/>
            <person name="Lipzen A."/>
            <person name="Morin E."/>
            <person name="Grigoriev I.V."/>
            <person name="Henrissat B."/>
            <person name="Lindahl B."/>
            <person name="Martin F."/>
        </authorList>
    </citation>
    <scope>NUCLEOTIDE SEQUENCE</scope>
    <source>
        <strain evidence="3">JB14</strain>
    </source>
</reference>
<dbReference type="PANTHER" id="PTHR48079:SF6">
    <property type="entry name" value="NAD(P)-BINDING DOMAIN-CONTAINING PROTEIN-RELATED"/>
    <property type="match status" value="1"/>
</dbReference>
<dbReference type="SUPFAM" id="SSF51735">
    <property type="entry name" value="NAD(P)-binding Rossmann-fold domains"/>
    <property type="match status" value="1"/>
</dbReference>
<dbReference type="Pfam" id="PF05368">
    <property type="entry name" value="NmrA"/>
    <property type="match status" value="1"/>
</dbReference>
<proteinExistence type="predicted"/>
<sequence length="355" mass="37347">MSIQPLSIFLLGATGYVGGQVLDSLSRDFPAFPIRALARNLSPSKTMQLQSLHRKLEAIEGKLTDGKLIEEEAAKADIVINVAAAGDMDSVTAILRGLKHRSFSSPSTPTPVYIHMSGGGIVGDNAGGELIVPERLWIDTELDLENIKDNVFTGACEAIVEASKTGKIRTMILLPGLIYGIGPGIQKTSLPHRLYLNLAAQAGHSGTFGPGRNIVGLIHLKDVASAVSAVLKGALNGSDIGEGDKGFYFVLAKYMISTADFCGIIGDTLFKNGLISKPGSSSFSASVTDAAGQFVTTILGSSGFCRAERLASELGWTAEHTELSPLYETLPGEIELAVKEMGLVFKGEGAGVLKV</sequence>
<dbReference type="GO" id="GO:0005737">
    <property type="term" value="C:cytoplasm"/>
    <property type="evidence" value="ECO:0007669"/>
    <property type="project" value="TreeGrafter"/>
</dbReference>
<dbReference type="Gene3D" id="3.40.50.720">
    <property type="entry name" value="NAD(P)-binding Rossmann-like Domain"/>
    <property type="match status" value="1"/>
</dbReference>
<dbReference type="GO" id="GO:0004029">
    <property type="term" value="F:aldehyde dehydrogenase (NAD+) activity"/>
    <property type="evidence" value="ECO:0007669"/>
    <property type="project" value="TreeGrafter"/>
</dbReference>
<protein>
    <submittedName>
        <fullName evidence="3">NAD(P)-binding protein</fullName>
    </submittedName>
</protein>
<dbReference type="PANTHER" id="PTHR48079">
    <property type="entry name" value="PROTEIN YEEZ"/>
    <property type="match status" value="1"/>
</dbReference>
<feature type="signal peptide" evidence="1">
    <location>
        <begin position="1"/>
        <end position="19"/>
    </location>
</feature>
<dbReference type="Proteomes" id="UP000799118">
    <property type="component" value="Unassembled WGS sequence"/>
</dbReference>
<feature type="domain" description="NmrA-like" evidence="2">
    <location>
        <begin position="8"/>
        <end position="84"/>
    </location>
</feature>
<accession>A0A6A4HVL4</accession>
<dbReference type="OrthoDB" id="2130169at2759"/>
<dbReference type="InterPro" id="IPR036291">
    <property type="entry name" value="NAD(P)-bd_dom_sf"/>
</dbReference>
<name>A0A6A4HVL4_9AGAR</name>
<evidence type="ECO:0000256" key="1">
    <source>
        <dbReference type="SAM" id="SignalP"/>
    </source>
</evidence>
<keyword evidence="1" id="KW-0732">Signal</keyword>
<dbReference type="InterPro" id="IPR008030">
    <property type="entry name" value="NmrA-like"/>
</dbReference>
<gene>
    <name evidence="3" type="ORF">BT96DRAFT_610169</name>
</gene>
<evidence type="ECO:0000313" key="4">
    <source>
        <dbReference type="Proteomes" id="UP000799118"/>
    </source>
</evidence>
<keyword evidence="4" id="KW-1185">Reference proteome</keyword>
<dbReference type="AlphaFoldDB" id="A0A6A4HVL4"/>
<evidence type="ECO:0000313" key="3">
    <source>
        <dbReference type="EMBL" id="KAE9401308.1"/>
    </source>
</evidence>
<evidence type="ECO:0000259" key="2">
    <source>
        <dbReference type="Pfam" id="PF05368"/>
    </source>
</evidence>
<dbReference type="InterPro" id="IPR051783">
    <property type="entry name" value="NAD(P)-dependent_oxidoreduct"/>
</dbReference>
<feature type="chain" id="PRO_5025636243" evidence="1">
    <location>
        <begin position="20"/>
        <end position="355"/>
    </location>
</feature>
<dbReference type="EMBL" id="ML769447">
    <property type="protein sequence ID" value="KAE9401308.1"/>
    <property type="molecule type" value="Genomic_DNA"/>
</dbReference>